<gene>
    <name evidence="3" type="ORF">JCM16418_4515</name>
</gene>
<protein>
    <submittedName>
        <fullName evidence="3">Glycerophosphoryl diester phosphodiesterase</fullName>
    </submittedName>
</protein>
<dbReference type="EMBL" id="BAVZ01000021">
    <property type="protein sequence ID" value="GAF10333.1"/>
    <property type="molecule type" value="Genomic_DNA"/>
</dbReference>
<keyword evidence="4" id="KW-1185">Reference proteome</keyword>
<evidence type="ECO:0000313" key="3">
    <source>
        <dbReference type="EMBL" id="GAF10333.1"/>
    </source>
</evidence>
<dbReference type="PROSITE" id="PS51257">
    <property type="entry name" value="PROKAR_LIPOPROTEIN"/>
    <property type="match status" value="1"/>
</dbReference>
<evidence type="ECO:0000256" key="1">
    <source>
        <dbReference type="SAM" id="SignalP"/>
    </source>
</evidence>
<name>W7YT14_9BACL</name>
<dbReference type="RefSeq" id="WP_036652611.1">
    <property type="nucleotide sequence ID" value="NZ_BAVZ01000021.1"/>
</dbReference>
<dbReference type="InterPro" id="IPR030395">
    <property type="entry name" value="GP_PDE_dom"/>
</dbReference>
<feature type="signal peptide" evidence="1">
    <location>
        <begin position="1"/>
        <end position="20"/>
    </location>
</feature>
<dbReference type="GO" id="GO:0008081">
    <property type="term" value="F:phosphoric diester hydrolase activity"/>
    <property type="evidence" value="ECO:0007669"/>
    <property type="project" value="InterPro"/>
</dbReference>
<organism evidence="3 4">
    <name type="scientific">Paenibacillus pini JCM 16418</name>
    <dbReference type="NCBI Taxonomy" id="1236976"/>
    <lineage>
        <taxon>Bacteria</taxon>
        <taxon>Bacillati</taxon>
        <taxon>Bacillota</taxon>
        <taxon>Bacilli</taxon>
        <taxon>Bacillales</taxon>
        <taxon>Paenibacillaceae</taxon>
        <taxon>Paenibacillus</taxon>
    </lineage>
</organism>
<feature type="domain" description="GP-PDE" evidence="2">
    <location>
        <begin position="39"/>
        <end position="280"/>
    </location>
</feature>
<dbReference type="CDD" id="cd08583">
    <property type="entry name" value="PI-PLCc_GDPD_SF_unchar1"/>
    <property type="match status" value="1"/>
</dbReference>
<accession>W7YT14</accession>
<feature type="chain" id="PRO_5038477811" evidence="1">
    <location>
        <begin position="21"/>
        <end position="289"/>
    </location>
</feature>
<evidence type="ECO:0000259" key="2">
    <source>
        <dbReference type="PROSITE" id="PS51704"/>
    </source>
</evidence>
<dbReference type="STRING" id="1236976.JCM16418_4515"/>
<dbReference type="PANTHER" id="PTHR46211:SF1">
    <property type="entry name" value="GLYCEROPHOSPHODIESTER PHOSPHODIESTERASE, CYTOPLASMIC"/>
    <property type="match status" value="1"/>
</dbReference>
<comment type="caution">
    <text evidence="3">The sequence shown here is derived from an EMBL/GenBank/DDBJ whole genome shotgun (WGS) entry which is preliminary data.</text>
</comment>
<proteinExistence type="predicted"/>
<dbReference type="AlphaFoldDB" id="W7YT14"/>
<evidence type="ECO:0000313" key="4">
    <source>
        <dbReference type="Proteomes" id="UP000019364"/>
    </source>
</evidence>
<reference evidence="3 4" key="1">
    <citation type="journal article" date="2014" name="Genome Announc.">
        <title>Draft Genome Sequence of Paenibacillus pini JCM 16418T, Isolated from the Rhizosphere of Pine Tree.</title>
        <authorList>
            <person name="Yuki M."/>
            <person name="Oshima K."/>
            <person name="Suda W."/>
            <person name="Oshida Y."/>
            <person name="Kitamura K."/>
            <person name="Iida Y."/>
            <person name="Hattori M."/>
            <person name="Ohkuma M."/>
        </authorList>
    </citation>
    <scope>NUCLEOTIDE SEQUENCE [LARGE SCALE GENOMIC DNA]</scope>
    <source>
        <strain evidence="3 4">JCM 16418</strain>
    </source>
</reference>
<keyword evidence="1" id="KW-0732">Signal</keyword>
<dbReference type="Proteomes" id="UP000019364">
    <property type="component" value="Unassembled WGS sequence"/>
</dbReference>
<dbReference type="GO" id="GO:0006629">
    <property type="term" value="P:lipid metabolic process"/>
    <property type="evidence" value="ECO:0007669"/>
    <property type="project" value="InterPro"/>
</dbReference>
<dbReference type="PANTHER" id="PTHR46211">
    <property type="entry name" value="GLYCEROPHOSPHORYL DIESTER PHOSPHODIESTERASE"/>
    <property type="match status" value="1"/>
</dbReference>
<dbReference type="Pfam" id="PF03009">
    <property type="entry name" value="GDPD"/>
    <property type="match status" value="1"/>
</dbReference>
<dbReference type="PROSITE" id="PS51704">
    <property type="entry name" value="GP_PDE"/>
    <property type="match status" value="1"/>
</dbReference>
<dbReference type="Gene3D" id="3.20.20.190">
    <property type="entry name" value="Phosphatidylinositol (PI) phosphodiesterase"/>
    <property type="match status" value="1"/>
</dbReference>
<dbReference type="SUPFAM" id="SSF51695">
    <property type="entry name" value="PLC-like phosphodiesterases"/>
    <property type="match status" value="1"/>
</dbReference>
<dbReference type="eggNOG" id="COG0584">
    <property type="taxonomic scope" value="Bacteria"/>
</dbReference>
<sequence length="289" mass="33152">MRRKMIALVLLLGTASCLLLFGTKGSSEDKKSNFTDYQVISHAMGGIREQAYTNSYEAFIANYEKGNRVFEVDLLLTSDEKLVARHEWTKSMTEQLGQQDELPEERQAMQLSYSEFKQSKILGSYDPLDWEDILDLLQDYPDMYIVTDTKDENMKLILSKLVNAVQNRDPALMNQIVLQIYDQPMLQTVHEIYPFKQIIYTLYATKDTDAEVVDFVKANSIPVVTIPEQRVTQSFISDLNKAGVTTYVNTINDENEVSKYRRMGVNGVYSDFLTEEEVKSPSWTTRLGL</sequence>
<dbReference type="InterPro" id="IPR017946">
    <property type="entry name" value="PLC-like_Pdiesterase_TIM-brl"/>
</dbReference>
<dbReference type="OrthoDB" id="2033680at2"/>